<dbReference type="GO" id="GO:0019563">
    <property type="term" value="P:glycerol catabolic process"/>
    <property type="evidence" value="ECO:0007669"/>
    <property type="project" value="TreeGrafter"/>
</dbReference>
<dbReference type="SMART" id="SM01120">
    <property type="entry name" value="Dak2"/>
    <property type="match status" value="1"/>
</dbReference>
<evidence type="ECO:0000313" key="5">
    <source>
        <dbReference type="Proteomes" id="UP000095765"/>
    </source>
</evidence>
<dbReference type="GO" id="GO:0004371">
    <property type="term" value="F:glycerone kinase activity"/>
    <property type="evidence" value="ECO:0007669"/>
    <property type="project" value="InterPro"/>
</dbReference>
<organism evidence="4 5">
    <name type="scientific">Anaerotruncus colihominis</name>
    <dbReference type="NCBI Taxonomy" id="169435"/>
    <lineage>
        <taxon>Bacteria</taxon>
        <taxon>Bacillati</taxon>
        <taxon>Bacillota</taxon>
        <taxon>Clostridia</taxon>
        <taxon>Eubacteriales</taxon>
        <taxon>Oscillospiraceae</taxon>
        <taxon>Anaerotruncus</taxon>
    </lineage>
</organism>
<protein>
    <submittedName>
        <fullName evidence="4">PTS-dependent dihydroxyacetone kinase, ADP-binding subunit dhaL</fullName>
        <ecNumber evidence="4">2.7.-.-</ecNumber>
    </submittedName>
</protein>
<gene>
    <name evidence="4" type="primary">dhaL_4</name>
    <name evidence="4" type="ORF">ERS852551_02232</name>
</gene>
<evidence type="ECO:0000256" key="1">
    <source>
        <dbReference type="ARBA" id="ARBA00022679"/>
    </source>
</evidence>
<dbReference type="EC" id="2.7.-.-" evidence="4"/>
<dbReference type="SUPFAM" id="SSF101473">
    <property type="entry name" value="DhaL-like"/>
    <property type="match status" value="1"/>
</dbReference>
<name>A0A174RTM9_9FIRM</name>
<sequence>MTTNDLLRAFEAVSARIDENRDLLVSLDQQNGDGDLGISMSSGFHAAVRFLRGPQETDWGRRLNACGDAFNEAAPSSLGTILTFFLKGMARDLKGVCTCDLSRLARAMRTGLDNVTARAGSKPGEKTILDSLDPGVTALEENARQGVRAAFEAAARAARDGSERTREMTAVWGRAAYYGERSVGVLDGGSVVGALIFEALRDLTAD</sequence>
<dbReference type="PANTHER" id="PTHR28629:SF4">
    <property type="entry name" value="TRIOKINASE_FMN CYCLASE"/>
    <property type="match status" value="1"/>
</dbReference>
<dbReference type="PANTHER" id="PTHR28629">
    <property type="entry name" value="TRIOKINASE/FMN CYCLASE"/>
    <property type="match status" value="1"/>
</dbReference>
<accession>A0A174RTM9</accession>
<dbReference type="GO" id="GO:0005829">
    <property type="term" value="C:cytosol"/>
    <property type="evidence" value="ECO:0007669"/>
    <property type="project" value="TreeGrafter"/>
</dbReference>
<proteinExistence type="predicted"/>
<dbReference type="InterPro" id="IPR004007">
    <property type="entry name" value="DhaL_dom"/>
</dbReference>
<dbReference type="Proteomes" id="UP000095765">
    <property type="component" value="Unassembled WGS sequence"/>
</dbReference>
<dbReference type="OrthoDB" id="9800291at2"/>
<keyword evidence="1 4" id="KW-0808">Transferase</keyword>
<dbReference type="Pfam" id="PF02734">
    <property type="entry name" value="Dak2"/>
    <property type="match status" value="1"/>
</dbReference>
<reference evidence="4 5" key="1">
    <citation type="submission" date="2015-09" db="EMBL/GenBank/DDBJ databases">
        <authorList>
            <consortium name="Pathogen Informatics"/>
        </authorList>
    </citation>
    <scope>NUCLEOTIDE SEQUENCE [LARGE SCALE GENOMIC DNA]</scope>
    <source>
        <strain evidence="4 5">2789STDY5834939</strain>
    </source>
</reference>
<dbReference type="RefSeq" id="WP_055245388.1">
    <property type="nucleotide sequence ID" value="NZ_CABIWA010000005.1"/>
</dbReference>
<feature type="domain" description="DhaL" evidence="3">
    <location>
        <begin position="4"/>
        <end position="202"/>
    </location>
</feature>
<evidence type="ECO:0000313" key="4">
    <source>
        <dbReference type="EMBL" id="CUP87526.1"/>
    </source>
</evidence>
<dbReference type="AlphaFoldDB" id="A0A174RTM9"/>
<evidence type="ECO:0000256" key="2">
    <source>
        <dbReference type="ARBA" id="ARBA00022777"/>
    </source>
</evidence>
<dbReference type="PROSITE" id="PS51480">
    <property type="entry name" value="DHAL"/>
    <property type="match status" value="1"/>
</dbReference>
<dbReference type="InterPro" id="IPR050861">
    <property type="entry name" value="Dihydroxyacetone_Kinase"/>
</dbReference>
<dbReference type="InterPro" id="IPR036117">
    <property type="entry name" value="DhaL_dom_sf"/>
</dbReference>
<keyword evidence="2 4" id="KW-0418">Kinase</keyword>
<dbReference type="EMBL" id="CZBE01000015">
    <property type="protein sequence ID" value="CUP87526.1"/>
    <property type="molecule type" value="Genomic_DNA"/>
</dbReference>
<dbReference type="Gene3D" id="1.25.40.340">
    <property type="match status" value="1"/>
</dbReference>
<evidence type="ECO:0000259" key="3">
    <source>
        <dbReference type="PROSITE" id="PS51480"/>
    </source>
</evidence>